<proteinExistence type="predicted"/>
<evidence type="ECO:0000313" key="2">
    <source>
        <dbReference type="Proteomes" id="UP000018680"/>
    </source>
</evidence>
<name>V5WFH0_9SPIO</name>
<dbReference type="HOGENOM" id="CLU_3239380_0_0_12"/>
<reference evidence="1 2" key="1">
    <citation type="journal article" date="2015" name="Stand. Genomic Sci.">
        <title>Complete genome sequence and description of Salinispira pacifica gen. nov., sp. nov., a novel spirochaete isolated form a hypersaline microbial mat.</title>
        <authorList>
            <person name="Ben Hania W."/>
            <person name="Joseph M."/>
            <person name="Schumann P."/>
            <person name="Bunk B."/>
            <person name="Fiebig A."/>
            <person name="Sproer C."/>
            <person name="Klenk H.P."/>
            <person name="Fardeau M.L."/>
            <person name="Spring S."/>
        </authorList>
    </citation>
    <scope>NUCLEOTIDE SEQUENCE [LARGE SCALE GENOMIC DNA]</scope>
    <source>
        <strain evidence="1 2">L21-RPul-D2</strain>
    </source>
</reference>
<dbReference type="AlphaFoldDB" id="V5WFH0"/>
<sequence length="43" mass="4981">MLFSHVFRIRCERTWKCGIAYAHTDKALIPSDKALIDDLLNSM</sequence>
<protein>
    <submittedName>
        <fullName evidence="1">Uncharacterized protein</fullName>
    </submittedName>
</protein>
<gene>
    <name evidence="1" type="ORF">L21SP2_0494</name>
</gene>
<dbReference type="KEGG" id="slr:L21SP2_0494"/>
<dbReference type="Proteomes" id="UP000018680">
    <property type="component" value="Chromosome"/>
</dbReference>
<evidence type="ECO:0000313" key="1">
    <source>
        <dbReference type="EMBL" id="AHC13926.1"/>
    </source>
</evidence>
<dbReference type="EMBL" id="CP006939">
    <property type="protein sequence ID" value="AHC13926.1"/>
    <property type="molecule type" value="Genomic_DNA"/>
</dbReference>
<keyword evidence="2" id="KW-1185">Reference proteome</keyword>
<organism evidence="1 2">
    <name type="scientific">Salinispira pacifica</name>
    <dbReference type="NCBI Taxonomy" id="1307761"/>
    <lineage>
        <taxon>Bacteria</taxon>
        <taxon>Pseudomonadati</taxon>
        <taxon>Spirochaetota</taxon>
        <taxon>Spirochaetia</taxon>
        <taxon>Spirochaetales</taxon>
        <taxon>Spirochaetaceae</taxon>
        <taxon>Salinispira</taxon>
    </lineage>
</organism>
<accession>V5WFH0</accession>